<evidence type="ECO:0000256" key="2">
    <source>
        <dbReference type="SAM" id="MobiDB-lite"/>
    </source>
</evidence>
<dbReference type="Pfam" id="PF25597">
    <property type="entry name" value="SH3_retrovirus"/>
    <property type="match status" value="1"/>
</dbReference>
<proteinExistence type="predicted"/>
<dbReference type="InterPro" id="IPR043502">
    <property type="entry name" value="DNA/RNA_pol_sf"/>
</dbReference>
<keyword evidence="1" id="KW-0645">Protease</keyword>
<reference evidence="5" key="1">
    <citation type="journal article" date="2023" name="bioRxiv">
        <title>Improved chromosome-level genome assembly for marigold (Tagetes erecta).</title>
        <authorList>
            <person name="Jiang F."/>
            <person name="Yuan L."/>
            <person name="Wang S."/>
            <person name="Wang H."/>
            <person name="Xu D."/>
            <person name="Wang A."/>
            <person name="Fan W."/>
        </authorList>
    </citation>
    <scope>NUCLEOTIDE SEQUENCE</scope>
    <source>
        <strain evidence="5">WSJ</strain>
        <tissue evidence="5">Leaf</tissue>
    </source>
</reference>
<evidence type="ECO:0000313" key="5">
    <source>
        <dbReference type="EMBL" id="KAK1422535.1"/>
    </source>
</evidence>
<dbReference type="Pfam" id="PF07727">
    <property type="entry name" value="RVT_2"/>
    <property type="match status" value="1"/>
</dbReference>
<dbReference type="Proteomes" id="UP001229421">
    <property type="component" value="Unassembled WGS sequence"/>
</dbReference>
<dbReference type="InterPro" id="IPR013103">
    <property type="entry name" value="RVT_2"/>
</dbReference>
<evidence type="ECO:0000313" key="6">
    <source>
        <dbReference type="Proteomes" id="UP001229421"/>
    </source>
</evidence>
<dbReference type="Pfam" id="PF00665">
    <property type="entry name" value="rve"/>
    <property type="match status" value="1"/>
</dbReference>
<comment type="caution">
    <text evidence="5">The sequence shown here is derived from an EMBL/GenBank/DDBJ whole genome shotgun (WGS) entry which is preliminary data.</text>
</comment>
<feature type="compositionally biased region" description="Low complexity" evidence="2">
    <location>
        <begin position="274"/>
        <end position="296"/>
    </location>
</feature>
<dbReference type="GO" id="GO:0015074">
    <property type="term" value="P:DNA integration"/>
    <property type="evidence" value="ECO:0007669"/>
    <property type="project" value="InterPro"/>
</dbReference>
<feature type="region of interest" description="Disordered" evidence="2">
    <location>
        <begin position="233"/>
        <end position="296"/>
    </location>
</feature>
<dbReference type="EMBL" id="JAUHHV010000006">
    <property type="protein sequence ID" value="KAK1422535.1"/>
    <property type="molecule type" value="Genomic_DNA"/>
</dbReference>
<dbReference type="SUPFAM" id="SSF53098">
    <property type="entry name" value="Ribonuclease H-like"/>
    <property type="match status" value="1"/>
</dbReference>
<feature type="region of interest" description="Disordered" evidence="2">
    <location>
        <begin position="803"/>
        <end position="903"/>
    </location>
</feature>
<organism evidence="5 6">
    <name type="scientific">Tagetes erecta</name>
    <name type="common">African marigold</name>
    <dbReference type="NCBI Taxonomy" id="13708"/>
    <lineage>
        <taxon>Eukaryota</taxon>
        <taxon>Viridiplantae</taxon>
        <taxon>Streptophyta</taxon>
        <taxon>Embryophyta</taxon>
        <taxon>Tracheophyta</taxon>
        <taxon>Spermatophyta</taxon>
        <taxon>Magnoliopsida</taxon>
        <taxon>eudicotyledons</taxon>
        <taxon>Gunneridae</taxon>
        <taxon>Pentapetalae</taxon>
        <taxon>asterids</taxon>
        <taxon>campanulids</taxon>
        <taxon>Asterales</taxon>
        <taxon>Asteraceae</taxon>
        <taxon>Asteroideae</taxon>
        <taxon>Heliantheae alliance</taxon>
        <taxon>Tageteae</taxon>
        <taxon>Tagetes</taxon>
    </lineage>
</organism>
<keyword evidence="1" id="KW-0378">Hydrolase</keyword>
<dbReference type="InterPro" id="IPR012337">
    <property type="entry name" value="RNaseH-like_sf"/>
</dbReference>
<name>A0AAD8NNE2_TARER</name>
<dbReference type="InterPro" id="IPR036397">
    <property type="entry name" value="RNaseH_sf"/>
</dbReference>
<dbReference type="InterPro" id="IPR054722">
    <property type="entry name" value="PolX-like_BBD"/>
</dbReference>
<dbReference type="EMBL" id="JAUHHV010000006">
    <property type="protein sequence ID" value="KAK1421093.1"/>
    <property type="molecule type" value="Genomic_DNA"/>
</dbReference>
<dbReference type="Pfam" id="PF14223">
    <property type="entry name" value="Retrotran_gag_2"/>
    <property type="match status" value="1"/>
</dbReference>
<gene>
    <name evidence="4" type="ORF">QVD17_23189</name>
    <name evidence="5" type="ORF">QVD17_25722</name>
</gene>
<feature type="region of interest" description="Disordered" evidence="2">
    <location>
        <begin position="1"/>
        <end position="24"/>
    </location>
</feature>
<dbReference type="GO" id="GO:0004190">
    <property type="term" value="F:aspartic-type endopeptidase activity"/>
    <property type="evidence" value="ECO:0007669"/>
    <property type="project" value="UniProtKB-KW"/>
</dbReference>
<dbReference type="PANTHER" id="PTHR11439:SF524">
    <property type="entry name" value="RNA-DIRECTED DNA POLYMERASE, PROTEIN KINASE RLK-PELLE-DLSV FAMILY"/>
    <property type="match status" value="1"/>
</dbReference>
<dbReference type="SUPFAM" id="SSF56672">
    <property type="entry name" value="DNA/RNA polymerases"/>
    <property type="match status" value="1"/>
</dbReference>
<keyword evidence="1" id="KW-0064">Aspartyl protease</keyword>
<feature type="domain" description="Integrase catalytic" evidence="3">
    <location>
        <begin position="558"/>
        <end position="734"/>
    </location>
</feature>
<accession>A0AAD8NNE2</accession>
<feature type="compositionally biased region" description="Pro residues" evidence="2">
    <location>
        <begin position="849"/>
        <end position="858"/>
    </location>
</feature>
<evidence type="ECO:0000256" key="1">
    <source>
        <dbReference type="ARBA" id="ARBA00022750"/>
    </source>
</evidence>
<dbReference type="Pfam" id="PF22936">
    <property type="entry name" value="Pol_BBD"/>
    <property type="match status" value="1"/>
</dbReference>
<evidence type="ECO:0000259" key="3">
    <source>
        <dbReference type="PROSITE" id="PS50994"/>
    </source>
</evidence>
<feature type="compositionally biased region" description="Polar residues" evidence="2">
    <location>
        <begin position="244"/>
        <end position="256"/>
    </location>
</feature>
<dbReference type="InterPro" id="IPR057670">
    <property type="entry name" value="SH3_retrovirus"/>
</dbReference>
<protein>
    <recommendedName>
        <fullName evidence="3">Integrase catalytic domain-containing protein</fullName>
    </recommendedName>
</protein>
<dbReference type="PANTHER" id="PTHR11439">
    <property type="entry name" value="GAG-POL-RELATED RETROTRANSPOSON"/>
    <property type="match status" value="1"/>
</dbReference>
<dbReference type="InterPro" id="IPR025724">
    <property type="entry name" value="GAG-pre-integrase_dom"/>
</dbReference>
<dbReference type="Gene3D" id="3.30.420.10">
    <property type="entry name" value="Ribonuclease H-like superfamily/Ribonuclease H"/>
    <property type="match status" value="1"/>
</dbReference>
<keyword evidence="6" id="KW-1185">Reference proteome</keyword>
<feature type="compositionally biased region" description="Low complexity" evidence="2">
    <location>
        <begin position="873"/>
        <end position="890"/>
    </location>
</feature>
<dbReference type="PROSITE" id="PS50994">
    <property type="entry name" value="INTEGRASE"/>
    <property type="match status" value="1"/>
</dbReference>
<feature type="compositionally biased region" description="Pro residues" evidence="2">
    <location>
        <begin position="326"/>
        <end position="340"/>
    </location>
</feature>
<dbReference type="GO" id="GO:0003676">
    <property type="term" value="F:nucleic acid binding"/>
    <property type="evidence" value="ECO:0007669"/>
    <property type="project" value="InterPro"/>
</dbReference>
<feature type="compositionally biased region" description="Low complexity" evidence="2">
    <location>
        <begin position="834"/>
        <end position="848"/>
    </location>
</feature>
<evidence type="ECO:0000313" key="4">
    <source>
        <dbReference type="EMBL" id="KAK1421093.1"/>
    </source>
</evidence>
<feature type="compositionally biased region" description="Low complexity" evidence="2">
    <location>
        <begin position="341"/>
        <end position="355"/>
    </location>
</feature>
<feature type="region of interest" description="Disordered" evidence="2">
    <location>
        <begin position="314"/>
        <end position="366"/>
    </location>
</feature>
<sequence>MAGEAETGSPPTTNNNEKSHLHPAYSITNINTKVRTLDGTTVSYSSWVKLFKLQARAFKVQHHIDGSKPPPKTTDPDFPTWSTLDALVLQWIYNTVSNDIMGRILEDDITARDAWLKVQNIFVNNKHARAATLEQKFTNTTLSSCASFNEYCQTLKDLAGQLADVDQPVTDSRLVIQMVRGLPMEYDTVGALINQSQPTWDDARAMVESEQQRQAGRLGKDRNTVLLHTNVAAQGGGGAEQKQPNNHTSFESNKSPYPNGYKGNNYDPAKAARGRGAMNRGGRNSGRGRQQGRNQWGNQQHHFQTYYNPHQQQLGSTQYPYQQQWTPPPTPYPSNPPQPNHPQAHQAHIAQQNAQGPPGFSPGNNALNYSDIGTALNNLSLNYNDPQWYMDTGASSHITADPGKLTSPCYSPISPIFVGNGHRLQIKGSGNGYYKLPNKTYQLNQILHAPNIIKDLLSVRKFSTDNNVIVAFDPFGFSLKDLKDGRHLSRHNSTGDLYPFTPSEYSFSLLSSSTPTPWHDRLGHPGSNVLNYLNRYFIPNCNKASAHAICHSCQVSNSKRLPFVDSVSSTFKAFDIIHCDLWTSPVLSNSSYKYYMVLIDNFTNYVWVYPLKHKSDTFSTFVKFHKLIHTQFNSLIKTFQCDLGGEFDNTQFKNFANSNGLLFRFSCPQTSQQNGKSERMIRRLNDIIRALLIHARLPPTFWVEALHTATYLHNILPTKKLHFQTPAFALYLRQPTYDHLRVFGCACYPNLSATQTNKLSNRSTRCVFLGYPTDFRGYRCYDPISGRVHTSRHVIFDEQQFPFNEPISPQSHQFLDDPLPTHVQPLFQYPPSPQSTTPTPTQSTIPNPTNNPPNPPSPSQHTPAHNPPPSPVAPQHHTPQPTSTSSAQQPQPNPPSHPAHNAHNMQTRAKTGIHKPNPRYNLAVTSNISPIPTNYNKALSDPNWLRAMNDEFSALQVNNTWELVPRPTNSPVIRSMWLFRHKFKADGTLDRYKARLVCNGKSQTVGIDCMETFSPVVKPTTIRTVLSLAVSKAWPIHQLDVKNAFLHGNLEETVYMQQPSGFVNPQLPNHVCRLKKSLYGLKQAPRAWFSRFSSFITSLGFISSKCDSSLFIYHNGHQLAYLLLYVDDIVLTANHPTLLQSTIARLSTEFAMTDLGQLHHFLGITVTRDNQSLILNQSQYARDILHRANMTACKPCHTPVDTAQKLSATDGPVLTDGTLYRSLAGALQYLTITRPDISYAVQQICLFMHAPREPHFTFLKRVLRYIHGTLEFGLRISASPNQALVAYSDADWGGCPDTRRSTSGYCIFLGDNLISWSSKRQPTISRSSAEAEYRGVANAVAEATWVRNLLLELRVPVPKATVVYCDNVSAIYMSGNPVQHQRTKHVEMDIHFVREKVQIGHIKVLHVPSSLQYADIFTKGLPRHLFEAFRSSLNVSKFQRSN</sequence>
<dbReference type="Pfam" id="PF13976">
    <property type="entry name" value="gag_pre-integrs"/>
    <property type="match status" value="1"/>
</dbReference>
<dbReference type="CDD" id="cd09272">
    <property type="entry name" value="RNase_HI_RT_Ty1"/>
    <property type="match status" value="1"/>
</dbReference>
<dbReference type="InterPro" id="IPR001584">
    <property type="entry name" value="Integrase_cat-core"/>
</dbReference>